<proteinExistence type="predicted"/>
<dbReference type="Proteomes" id="UP000001593">
    <property type="component" value="Unassembled WGS sequence"/>
</dbReference>
<dbReference type="EMBL" id="DS469510">
    <property type="protein sequence ID" value="EDO49174.1"/>
    <property type="molecule type" value="Genomic_DNA"/>
</dbReference>
<dbReference type="InParanoid" id="A7RH76"/>
<dbReference type="InterPro" id="IPR052071">
    <property type="entry name" value="SCUB_EGF-like_domain"/>
</dbReference>
<dbReference type="eggNOG" id="KOG1217">
    <property type="taxonomic scope" value="Eukaryota"/>
</dbReference>
<dbReference type="OrthoDB" id="4062651at2759"/>
<keyword evidence="5" id="KW-1185">Reference proteome</keyword>
<dbReference type="HOGENOM" id="CLU_1451152_0_0_1"/>
<dbReference type="AlphaFoldDB" id="A7RH76"/>
<comment type="caution">
    <text evidence="2">Lacks conserved residue(s) required for the propagation of feature annotation.</text>
</comment>
<dbReference type="PANTHER" id="PTHR24046:SF7">
    <property type="entry name" value="CUB DOMAIN-CONTAINING PROTEIN"/>
    <property type="match status" value="1"/>
</dbReference>
<keyword evidence="1" id="KW-1015">Disulfide bond</keyword>
<protein>
    <recommendedName>
        <fullName evidence="3">CUB domain-containing protein</fullName>
    </recommendedName>
</protein>
<dbReference type="Gene3D" id="2.60.120.290">
    <property type="entry name" value="Spermadhesin, CUB domain"/>
    <property type="match status" value="1"/>
</dbReference>
<dbReference type="KEGG" id="nve:5521578"/>
<dbReference type="InterPro" id="IPR000859">
    <property type="entry name" value="CUB_dom"/>
</dbReference>
<dbReference type="Pfam" id="PF00431">
    <property type="entry name" value="CUB"/>
    <property type="match status" value="1"/>
</dbReference>
<feature type="domain" description="CUB" evidence="3">
    <location>
        <begin position="1"/>
        <end position="113"/>
    </location>
</feature>
<sequence length="187" mass="21484">CGGNLTSMSGVITSPNYPDAYPRFLECTWTIHPRRGRNILLLIPSISLPTTPDCSDYLTMRESSSPYSVFTYYACESFDQPVALVSRSKNLHIKFKSSQNSMAEGFKIFYVTFEERFRNIVKHIVEDGELYANETNRRLLQDETLVRQILDVIVDPSSFEYSISSNRLHSKIPSGLLKFIENKVYDF</sequence>
<reference evidence="4 5" key="1">
    <citation type="journal article" date="2007" name="Science">
        <title>Sea anemone genome reveals ancestral eumetazoan gene repertoire and genomic organization.</title>
        <authorList>
            <person name="Putnam N.H."/>
            <person name="Srivastava M."/>
            <person name="Hellsten U."/>
            <person name="Dirks B."/>
            <person name="Chapman J."/>
            <person name="Salamov A."/>
            <person name="Terry A."/>
            <person name="Shapiro H."/>
            <person name="Lindquist E."/>
            <person name="Kapitonov V.V."/>
            <person name="Jurka J."/>
            <person name="Genikhovich G."/>
            <person name="Grigoriev I.V."/>
            <person name="Lucas S.M."/>
            <person name="Steele R.E."/>
            <person name="Finnerty J.R."/>
            <person name="Technau U."/>
            <person name="Martindale M.Q."/>
            <person name="Rokhsar D.S."/>
        </authorList>
    </citation>
    <scope>NUCLEOTIDE SEQUENCE [LARGE SCALE GENOMIC DNA]</scope>
    <source>
        <strain evidence="5">CH2 X CH6</strain>
    </source>
</reference>
<gene>
    <name evidence="4" type="ORF">NEMVEDRAFT_v1g37985</name>
</gene>
<name>A7RH76_NEMVE</name>
<organism evidence="4 5">
    <name type="scientific">Nematostella vectensis</name>
    <name type="common">Starlet sea anemone</name>
    <dbReference type="NCBI Taxonomy" id="45351"/>
    <lineage>
        <taxon>Eukaryota</taxon>
        <taxon>Metazoa</taxon>
        <taxon>Cnidaria</taxon>
        <taxon>Anthozoa</taxon>
        <taxon>Hexacorallia</taxon>
        <taxon>Actiniaria</taxon>
        <taxon>Edwardsiidae</taxon>
        <taxon>Nematostella</taxon>
    </lineage>
</organism>
<evidence type="ECO:0000259" key="3">
    <source>
        <dbReference type="PROSITE" id="PS01180"/>
    </source>
</evidence>
<dbReference type="PROSITE" id="PS01180">
    <property type="entry name" value="CUB"/>
    <property type="match status" value="1"/>
</dbReference>
<dbReference type="PhylomeDB" id="A7RH76"/>
<evidence type="ECO:0000313" key="5">
    <source>
        <dbReference type="Proteomes" id="UP000001593"/>
    </source>
</evidence>
<feature type="non-terminal residue" evidence="4">
    <location>
        <position position="1"/>
    </location>
</feature>
<dbReference type="InterPro" id="IPR035914">
    <property type="entry name" value="Sperma_CUB_dom_sf"/>
</dbReference>
<dbReference type="FunFam" id="2.60.120.290:FF:000116">
    <property type="entry name" value="Predicted protein"/>
    <property type="match status" value="1"/>
</dbReference>
<accession>A7RH76</accession>
<dbReference type="SUPFAM" id="SSF49854">
    <property type="entry name" value="Spermadhesin, CUB domain"/>
    <property type="match status" value="1"/>
</dbReference>
<evidence type="ECO:0000256" key="1">
    <source>
        <dbReference type="ARBA" id="ARBA00023157"/>
    </source>
</evidence>
<dbReference type="SMART" id="SM00042">
    <property type="entry name" value="CUB"/>
    <property type="match status" value="1"/>
</dbReference>
<evidence type="ECO:0000313" key="4">
    <source>
        <dbReference type="EMBL" id="EDO49174.1"/>
    </source>
</evidence>
<feature type="non-terminal residue" evidence="4">
    <location>
        <position position="187"/>
    </location>
</feature>
<dbReference type="CDD" id="cd00041">
    <property type="entry name" value="CUB"/>
    <property type="match status" value="1"/>
</dbReference>
<dbReference type="STRING" id="45351.A7RH76"/>
<dbReference type="PANTHER" id="PTHR24046">
    <property type="entry name" value="SIGNAL PEPTIDE, CUB AND EGF-LIKE DOMAIN-CONTAINING"/>
    <property type="match status" value="1"/>
</dbReference>
<dbReference type="OMA" id="LECTWTI"/>
<evidence type="ECO:0000256" key="2">
    <source>
        <dbReference type="PROSITE-ProRule" id="PRU00059"/>
    </source>
</evidence>